<reference evidence="1 2" key="1">
    <citation type="journal article" date="2014" name="Int. J. Syst. Evol. Microbiol.">
        <title>Phaeodactylibacter xiamenensis gen. nov., sp. nov., a member of the family Saprospiraceae isolated from the marine alga Phaeodactylum tricornutum.</title>
        <authorList>
            <person name="Chen Z.Jr."/>
            <person name="Lei X."/>
            <person name="Lai Q."/>
            <person name="Li Y."/>
            <person name="Zhang B."/>
            <person name="Zhang J."/>
            <person name="Zhang H."/>
            <person name="Yang L."/>
            <person name="Zheng W."/>
            <person name="Tian Y."/>
            <person name="Yu Z."/>
            <person name="Xu H.Jr."/>
            <person name="Zheng T."/>
        </authorList>
    </citation>
    <scope>NUCLEOTIDE SEQUENCE [LARGE SCALE GENOMIC DNA]</scope>
    <source>
        <strain evidence="1 2">KD52</strain>
    </source>
</reference>
<evidence type="ECO:0000313" key="1">
    <source>
        <dbReference type="EMBL" id="KGE86753.1"/>
    </source>
</evidence>
<keyword evidence="2" id="KW-1185">Reference proteome</keyword>
<dbReference type="AlphaFoldDB" id="A0A098S4L8"/>
<name>A0A098S4L8_9BACT</name>
<dbReference type="Proteomes" id="UP000029736">
    <property type="component" value="Unassembled WGS sequence"/>
</dbReference>
<gene>
    <name evidence="1" type="ORF">IX84_20015</name>
</gene>
<proteinExistence type="predicted"/>
<dbReference type="EMBL" id="JPOS01000075">
    <property type="protein sequence ID" value="KGE86753.1"/>
    <property type="molecule type" value="Genomic_DNA"/>
</dbReference>
<evidence type="ECO:0000313" key="2">
    <source>
        <dbReference type="Proteomes" id="UP000029736"/>
    </source>
</evidence>
<sequence length="76" mass="8071">MLNLNLSLNLSWGGTGLFLGEVEGRGMAAWADRLRSPAGGQALLVGVAGESEGWGKGPSSSGLRRLRNLRFRVKAF</sequence>
<accession>A0A098S4L8</accession>
<organism evidence="1 2">
    <name type="scientific">Phaeodactylibacter xiamenensis</name>
    <dbReference type="NCBI Taxonomy" id="1524460"/>
    <lineage>
        <taxon>Bacteria</taxon>
        <taxon>Pseudomonadati</taxon>
        <taxon>Bacteroidota</taxon>
        <taxon>Saprospiria</taxon>
        <taxon>Saprospirales</taxon>
        <taxon>Haliscomenobacteraceae</taxon>
        <taxon>Phaeodactylibacter</taxon>
    </lineage>
</organism>
<protein>
    <submittedName>
        <fullName evidence="1">Uncharacterized protein</fullName>
    </submittedName>
</protein>
<comment type="caution">
    <text evidence="1">The sequence shown here is derived from an EMBL/GenBank/DDBJ whole genome shotgun (WGS) entry which is preliminary data.</text>
</comment>